<dbReference type="Proteomes" id="UP000241138">
    <property type="component" value="Segment"/>
</dbReference>
<evidence type="ECO:0000313" key="1">
    <source>
        <dbReference type="EMBL" id="AVJ51033.1"/>
    </source>
</evidence>
<reference evidence="1 2" key="1">
    <citation type="submission" date="2018-02" db="EMBL/GenBank/DDBJ databases">
        <authorList>
            <person name="Zacj K.M."/>
            <person name="Aull H.G."/>
            <person name="Garlena R.A."/>
            <person name="Russell D.A."/>
            <person name="Pope W.H."/>
            <person name="Jacobs-Sera D."/>
            <person name="Hatfull G.F."/>
        </authorList>
    </citation>
    <scope>NUCLEOTIDE SEQUENCE [LARGE SCALE GENOMIC DNA]</scope>
</reference>
<dbReference type="EMBL" id="MG944216">
    <property type="protein sequence ID" value="AVJ51033.1"/>
    <property type="molecule type" value="Genomic_DNA"/>
</dbReference>
<name>A0A2P1CIH8_9CAUD</name>
<evidence type="ECO:0000313" key="2">
    <source>
        <dbReference type="Proteomes" id="UP000241138"/>
    </source>
</evidence>
<sequence length="51" mass="5636">MRAGSITVTYDLWEDGDIITEVSTEGDLPLVIQLGLLEMAKDTLIKQGEQE</sequence>
<accession>A0A2P1CIH8</accession>
<protein>
    <submittedName>
        <fullName evidence="1">Uncharacterized protein</fullName>
    </submittedName>
</protein>
<gene>
    <name evidence="1" type="primary">42</name>
    <name evidence="1" type="ORF">PBI_PAJAZA_42</name>
</gene>
<proteinExistence type="predicted"/>
<organism evidence="1 2">
    <name type="scientific">Microbacterium phage Pajaza</name>
    <dbReference type="NCBI Taxonomy" id="2099443"/>
    <lineage>
        <taxon>Viruses</taxon>
        <taxon>Duplodnaviria</taxon>
        <taxon>Heunggongvirae</taxon>
        <taxon>Uroviricota</taxon>
        <taxon>Caudoviricetes</taxon>
        <taxon>Pikminvirus</taxon>
        <taxon>Pikminvirus pikmin</taxon>
    </lineage>
</organism>